<keyword evidence="5" id="KW-0460">Magnesium</keyword>
<proteinExistence type="inferred from homology"/>
<comment type="caution">
    <text evidence="9">The sequence shown here is derived from an EMBL/GenBank/DDBJ whole genome shotgun (WGS) entry which is preliminary data.</text>
</comment>
<dbReference type="PANTHER" id="PTHR43785:SF12">
    <property type="entry name" value="TYPE-1 GLUTAMINE SYNTHETASE 2"/>
    <property type="match status" value="1"/>
</dbReference>
<dbReference type="PANTHER" id="PTHR43785">
    <property type="entry name" value="GAMMA-GLUTAMYLPUTRESCINE SYNTHETASE"/>
    <property type="match status" value="1"/>
</dbReference>
<comment type="similarity">
    <text evidence="6 7">Belongs to the glutamine synthetase family.</text>
</comment>
<dbReference type="GO" id="GO:0004356">
    <property type="term" value="F:glutamine synthetase activity"/>
    <property type="evidence" value="ECO:0007669"/>
    <property type="project" value="InterPro"/>
</dbReference>
<feature type="domain" description="GS catalytic" evidence="8">
    <location>
        <begin position="140"/>
        <end position="478"/>
    </location>
</feature>
<evidence type="ECO:0000256" key="5">
    <source>
        <dbReference type="ARBA" id="ARBA00022842"/>
    </source>
</evidence>
<keyword evidence="3" id="KW-0547">Nucleotide-binding</keyword>
<comment type="cofactor">
    <cofactor evidence="1">
        <name>Mg(2+)</name>
        <dbReference type="ChEBI" id="CHEBI:18420"/>
    </cofactor>
</comment>
<dbReference type="AlphaFoldDB" id="A0A2M7BSS3"/>
<dbReference type="InterPro" id="IPR036651">
    <property type="entry name" value="Gln_synt_N_sf"/>
</dbReference>
<dbReference type="InterPro" id="IPR008146">
    <property type="entry name" value="Gln_synth_cat_dom"/>
</dbReference>
<evidence type="ECO:0000256" key="2">
    <source>
        <dbReference type="ARBA" id="ARBA00022598"/>
    </source>
</evidence>
<keyword evidence="2" id="KW-0436">Ligase</keyword>
<sequence>MDTASLRTFLEVPYDTLEELNLGAKQKRKDRVSKKELQAFYMSYLKKEKRIKAVTIGFSDLEGRFHMLDYDKKFFLHSSDNLTFDGSSIRGFARQAESDLGLGIDWSAFWWLPSDVFGSGKVLIMGEIMDKDGTPYKMDSRGVLKSYLEGLHKKEGYTVFAANEVEGFLLDGVDAEKIFDEREGFKLTSTGGYYHSLPTDTLRVFIDKCAEAQRAMGFENEKDHPEVAPAQFELNYSYTDALIGADQIQLYKLICRQIARNMGMTASFLPKPIVGINGSGMHTNLSIAKKGKNVFFDKKGKVLLSNFAWQFVDRILSSANDICLVLNPSVNAYRRLDPHYEAPNEIKVSEVDRGAMVRIPLHNEESARIEVRSVAPDANPYLVMYSLVRTGLEGGVEKRDDEKRARVRYLPGTIQTALTQFRQSEWITQLLGEEMKRKYVELKQAVADRSPSELGTRVKMGEVIYHHEVHNQLLWNQF</sequence>
<dbReference type="SMART" id="SM01230">
    <property type="entry name" value="Gln-synt_C"/>
    <property type="match status" value="1"/>
</dbReference>
<dbReference type="SUPFAM" id="SSF55931">
    <property type="entry name" value="Glutamine synthetase/guanido kinase"/>
    <property type="match status" value="1"/>
</dbReference>
<dbReference type="GO" id="GO:0006542">
    <property type="term" value="P:glutamine biosynthetic process"/>
    <property type="evidence" value="ECO:0007669"/>
    <property type="project" value="InterPro"/>
</dbReference>
<keyword evidence="4" id="KW-0067">ATP-binding</keyword>
<dbReference type="Proteomes" id="UP000230119">
    <property type="component" value="Unassembled WGS sequence"/>
</dbReference>
<evidence type="ECO:0000256" key="3">
    <source>
        <dbReference type="ARBA" id="ARBA00022741"/>
    </source>
</evidence>
<dbReference type="Gene3D" id="3.10.20.70">
    <property type="entry name" value="Glutamine synthetase, N-terminal domain"/>
    <property type="match status" value="1"/>
</dbReference>
<evidence type="ECO:0000313" key="9">
    <source>
        <dbReference type="EMBL" id="PIV08536.1"/>
    </source>
</evidence>
<dbReference type="Gene3D" id="3.30.590.10">
    <property type="entry name" value="Glutamine synthetase/guanido kinase, catalytic domain"/>
    <property type="match status" value="1"/>
</dbReference>
<evidence type="ECO:0000256" key="6">
    <source>
        <dbReference type="PROSITE-ProRule" id="PRU01331"/>
    </source>
</evidence>
<evidence type="ECO:0000313" key="10">
    <source>
        <dbReference type="Proteomes" id="UP000230119"/>
    </source>
</evidence>
<dbReference type="PROSITE" id="PS00181">
    <property type="entry name" value="GLNA_ATP"/>
    <property type="match status" value="1"/>
</dbReference>
<dbReference type="SUPFAM" id="SSF54368">
    <property type="entry name" value="Glutamine synthetase, N-terminal domain"/>
    <property type="match status" value="1"/>
</dbReference>
<protein>
    <submittedName>
        <fullName evidence="9">Glutamine synthetase</fullName>
    </submittedName>
</protein>
<reference evidence="10" key="1">
    <citation type="submission" date="2017-09" db="EMBL/GenBank/DDBJ databases">
        <title>Depth-based differentiation of microbial function through sediment-hosted aquifers and enrichment of novel symbionts in the deep terrestrial subsurface.</title>
        <authorList>
            <person name="Probst A.J."/>
            <person name="Ladd B."/>
            <person name="Jarett J.K."/>
            <person name="Geller-Mcgrath D.E."/>
            <person name="Sieber C.M.K."/>
            <person name="Emerson J.B."/>
            <person name="Anantharaman K."/>
            <person name="Thomas B.C."/>
            <person name="Malmstrom R."/>
            <person name="Stieglmeier M."/>
            <person name="Klingl A."/>
            <person name="Woyke T."/>
            <person name="Ryan C.M."/>
            <person name="Banfield J.F."/>
        </authorList>
    </citation>
    <scope>NUCLEOTIDE SEQUENCE [LARGE SCALE GENOMIC DNA]</scope>
</reference>
<dbReference type="Pfam" id="PF00120">
    <property type="entry name" value="Gln-synt_C"/>
    <property type="match status" value="1"/>
</dbReference>
<dbReference type="EMBL" id="PEVA01000094">
    <property type="protein sequence ID" value="PIV08536.1"/>
    <property type="molecule type" value="Genomic_DNA"/>
</dbReference>
<evidence type="ECO:0000256" key="1">
    <source>
        <dbReference type="ARBA" id="ARBA00001946"/>
    </source>
</evidence>
<name>A0A2M7BSS3_9BACT</name>
<dbReference type="GO" id="GO:0005524">
    <property type="term" value="F:ATP binding"/>
    <property type="evidence" value="ECO:0007669"/>
    <property type="project" value="UniProtKB-KW"/>
</dbReference>
<evidence type="ECO:0000256" key="7">
    <source>
        <dbReference type="RuleBase" id="RU000384"/>
    </source>
</evidence>
<dbReference type="Pfam" id="PF03951">
    <property type="entry name" value="Gln-synt_N"/>
    <property type="match status" value="1"/>
</dbReference>
<dbReference type="InterPro" id="IPR014746">
    <property type="entry name" value="Gln_synth/guanido_kin_cat_dom"/>
</dbReference>
<evidence type="ECO:0000256" key="4">
    <source>
        <dbReference type="ARBA" id="ARBA00022840"/>
    </source>
</evidence>
<dbReference type="InterPro" id="IPR008147">
    <property type="entry name" value="Gln_synt_N"/>
</dbReference>
<dbReference type="InterPro" id="IPR027303">
    <property type="entry name" value="Gln_synth_gly_rich_site"/>
</dbReference>
<gene>
    <name evidence="9" type="ORF">COS52_02180</name>
</gene>
<organism evidence="9 10">
    <name type="scientific">Candidatus Roizmanbacteria bacterium CG03_land_8_20_14_0_80_39_12</name>
    <dbReference type="NCBI Taxonomy" id="1974847"/>
    <lineage>
        <taxon>Bacteria</taxon>
        <taxon>Candidatus Roizmaniibacteriota</taxon>
    </lineage>
</organism>
<evidence type="ECO:0000259" key="8">
    <source>
        <dbReference type="PROSITE" id="PS51987"/>
    </source>
</evidence>
<dbReference type="PROSITE" id="PS51987">
    <property type="entry name" value="GS_CATALYTIC"/>
    <property type="match status" value="1"/>
</dbReference>
<accession>A0A2M7BSS3</accession>